<comment type="caution">
    <text evidence="3">The sequence shown here is derived from an EMBL/GenBank/DDBJ whole genome shotgun (WGS) entry which is preliminary data.</text>
</comment>
<evidence type="ECO:0000259" key="1">
    <source>
        <dbReference type="PROSITE" id="PS50883"/>
    </source>
</evidence>
<reference evidence="3 4" key="1">
    <citation type="submission" date="2012-11" db="EMBL/GenBank/DDBJ databases">
        <title>Whole genome sequence of Acidocella aminolytica 101 = DSM 11237.</title>
        <authorList>
            <person name="Azuma Y."/>
            <person name="Higashiura N."/>
            <person name="Hirakawa H."/>
            <person name="Matsushita K."/>
        </authorList>
    </citation>
    <scope>NUCLEOTIDE SEQUENCE [LARGE SCALE GENOMIC DNA]</scope>
    <source>
        <strain evidence="4">101 / DSM 11237</strain>
    </source>
</reference>
<dbReference type="STRING" id="1120923.SAMN02746095_02885"/>
<dbReference type="CDD" id="cd01948">
    <property type="entry name" value="EAL"/>
    <property type="match status" value="1"/>
</dbReference>
<dbReference type="InterPro" id="IPR014408">
    <property type="entry name" value="dGMP_Pdiesterase_EAL/HD-GYP"/>
</dbReference>
<dbReference type="InterPro" id="IPR052340">
    <property type="entry name" value="RNase_Y/CdgJ"/>
</dbReference>
<dbReference type="InterPro" id="IPR013976">
    <property type="entry name" value="HDOD"/>
</dbReference>
<dbReference type="InterPro" id="IPR035919">
    <property type="entry name" value="EAL_sf"/>
</dbReference>
<feature type="domain" description="EAL" evidence="1">
    <location>
        <begin position="1"/>
        <end position="228"/>
    </location>
</feature>
<dbReference type="Proteomes" id="UP000032668">
    <property type="component" value="Unassembled WGS sequence"/>
</dbReference>
<dbReference type="PROSITE" id="PS51833">
    <property type="entry name" value="HDOD"/>
    <property type="match status" value="1"/>
</dbReference>
<dbReference type="RefSeq" id="WP_048880462.1">
    <property type="nucleotide sequence ID" value="NZ_BANC01000148.1"/>
</dbReference>
<dbReference type="PIRSF" id="PIRSF003180">
    <property type="entry name" value="DiGMPpdiest_YuxH"/>
    <property type="match status" value="1"/>
</dbReference>
<dbReference type="OrthoDB" id="9793210at2"/>
<evidence type="ECO:0000313" key="3">
    <source>
        <dbReference type="EMBL" id="GAN82076.1"/>
    </source>
</evidence>
<gene>
    <name evidence="3" type="ORF">Aam_151_002</name>
</gene>
<evidence type="ECO:0000259" key="2">
    <source>
        <dbReference type="PROSITE" id="PS51833"/>
    </source>
</evidence>
<name>A0A0D6PL02_9PROT</name>
<feature type="domain" description="HDOD" evidence="2">
    <location>
        <begin position="222"/>
        <end position="408"/>
    </location>
</feature>
<proteinExistence type="predicted"/>
<dbReference type="Pfam" id="PF00563">
    <property type="entry name" value="EAL"/>
    <property type="match status" value="1"/>
</dbReference>
<dbReference type="EMBL" id="BANC01000148">
    <property type="protein sequence ID" value="GAN82076.1"/>
    <property type="molecule type" value="Genomic_DNA"/>
</dbReference>
<dbReference type="Gene3D" id="1.10.3210.10">
    <property type="entry name" value="Hypothetical protein af1432"/>
    <property type="match status" value="1"/>
</dbReference>
<dbReference type="PROSITE" id="PS50883">
    <property type="entry name" value="EAL"/>
    <property type="match status" value="1"/>
</dbReference>
<keyword evidence="4" id="KW-1185">Reference proteome</keyword>
<dbReference type="SMART" id="SM00052">
    <property type="entry name" value="EAL"/>
    <property type="match status" value="1"/>
</dbReference>
<accession>A0A0D6PL02</accession>
<dbReference type="InterPro" id="IPR001633">
    <property type="entry name" value="EAL_dom"/>
</dbReference>
<dbReference type="AlphaFoldDB" id="A0A0D6PL02"/>
<evidence type="ECO:0000313" key="4">
    <source>
        <dbReference type="Proteomes" id="UP000032668"/>
    </source>
</evidence>
<organism evidence="3 4">
    <name type="scientific">Acidocella aminolytica 101 = DSM 11237</name>
    <dbReference type="NCBI Taxonomy" id="1120923"/>
    <lineage>
        <taxon>Bacteria</taxon>
        <taxon>Pseudomonadati</taxon>
        <taxon>Pseudomonadota</taxon>
        <taxon>Alphaproteobacteria</taxon>
        <taxon>Acetobacterales</taxon>
        <taxon>Acidocellaceae</taxon>
        <taxon>Acidocella</taxon>
    </lineage>
</organism>
<dbReference type="Pfam" id="PF08668">
    <property type="entry name" value="HDOD"/>
    <property type="match status" value="1"/>
</dbReference>
<sequence>MEFLETEAHGVSSLTNLTSQESPENVFLGRQPILGRDRELIAYELLFRTSFNNAAMVVDDFAATAHVIDSAFLSLGIQQAIGKKTAFINVNADILKSDIINILPREQVVLEILEHVDLSDELIKHCQQMKQNGYRLALDDVINLRPEHISMLSTVDYVKFDIREIQLDEMRPLIEMAHAHSVKVIAEKVETEEEFQTCHDSGTDYFQGYFFARPTVISARAARPPRPILISLLKYLHTEVDVRIIESMIKGAPDLTVRLLRLANAVGMRSPVKISSIRGAILRVGITQIRRMVSISLLARSQYSDISVDPIVQAAAIRGHLMENLALAKGLSALREEAFMVGILSLAAPVFGASMTELLQVLDLDDSLREALVSRLGPTGELLTFVEACENFDAPESQTLLRRLSPAELKEINRMQAEAVIWASSL</sequence>
<dbReference type="PANTHER" id="PTHR33525">
    <property type="match status" value="1"/>
</dbReference>
<dbReference type="Gene3D" id="3.20.20.450">
    <property type="entry name" value="EAL domain"/>
    <property type="match status" value="1"/>
</dbReference>
<dbReference type="SUPFAM" id="SSF141868">
    <property type="entry name" value="EAL domain-like"/>
    <property type="match status" value="1"/>
</dbReference>
<protein>
    <submittedName>
        <fullName evidence="3">Diguanylate phosphodiesterase</fullName>
    </submittedName>
</protein>
<dbReference type="PANTHER" id="PTHR33525:SF4">
    <property type="entry name" value="CYCLIC DI-GMP PHOSPHODIESTERASE CDGJ"/>
    <property type="match status" value="1"/>
</dbReference>
<dbReference type="SUPFAM" id="SSF109604">
    <property type="entry name" value="HD-domain/PDEase-like"/>
    <property type="match status" value="1"/>
</dbReference>